<feature type="transmembrane region" description="Helical" evidence="11">
    <location>
        <begin position="290"/>
        <end position="311"/>
    </location>
</feature>
<keyword evidence="3" id="KW-0813">Transport</keyword>
<evidence type="ECO:0000256" key="7">
    <source>
        <dbReference type="ARBA" id="ARBA00022840"/>
    </source>
</evidence>
<dbReference type="InterPro" id="IPR017871">
    <property type="entry name" value="ABC_transporter-like_CS"/>
</dbReference>
<comment type="similarity">
    <text evidence="2">Belongs to the ABC transporter superfamily. ABCA family.</text>
</comment>
<accession>A0A8K0SWC5</accession>
<dbReference type="PROSITE" id="PS50893">
    <property type="entry name" value="ABC_TRANSPORTER_2"/>
    <property type="match status" value="2"/>
</dbReference>
<dbReference type="FunFam" id="3.40.50.300:FF:001345">
    <property type="entry name" value="Related to ABC transporter"/>
    <property type="match status" value="1"/>
</dbReference>
<organism evidence="13 14">
    <name type="scientific">Stachybotrys elegans</name>
    <dbReference type="NCBI Taxonomy" id="80388"/>
    <lineage>
        <taxon>Eukaryota</taxon>
        <taxon>Fungi</taxon>
        <taxon>Dikarya</taxon>
        <taxon>Ascomycota</taxon>
        <taxon>Pezizomycotina</taxon>
        <taxon>Sordariomycetes</taxon>
        <taxon>Hypocreomycetidae</taxon>
        <taxon>Hypocreales</taxon>
        <taxon>Stachybotryaceae</taxon>
        <taxon>Stachybotrys</taxon>
    </lineage>
</organism>
<dbReference type="EMBL" id="JAGPNK010000003">
    <property type="protein sequence ID" value="KAH7324597.1"/>
    <property type="molecule type" value="Genomic_DNA"/>
</dbReference>
<keyword evidence="6" id="KW-0547">Nucleotide-binding</keyword>
<dbReference type="PANTHER" id="PTHR19229">
    <property type="entry name" value="ATP-BINDING CASSETTE TRANSPORTER SUBFAMILY A ABCA"/>
    <property type="match status" value="1"/>
</dbReference>
<dbReference type="GO" id="GO:0140359">
    <property type="term" value="F:ABC-type transporter activity"/>
    <property type="evidence" value="ECO:0007669"/>
    <property type="project" value="InterPro"/>
</dbReference>
<feature type="transmembrane region" description="Helical" evidence="11">
    <location>
        <begin position="955"/>
        <end position="980"/>
    </location>
</feature>
<protein>
    <submittedName>
        <fullName evidence="13">ABC transporter</fullName>
    </submittedName>
</protein>
<dbReference type="GO" id="GO:0005319">
    <property type="term" value="F:lipid transporter activity"/>
    <property type="evidence" value="ECO:0007669"/>
    <property type="project" value="TreeGrafter"/>
</dbReference>
<feature type="transmembrane region" description="Helical" evidence="11">
    <location>
        <begin position="1058"/>
        <end position="1079"/>
    </location>
</feature>
<feature type="region of interest" description="Disordered" evidence="10">
    <location>
        <begin position="685"/>
        <end position="713"/>
    </location>
</feature>
<dbReference type="InterPro" id="IPR026082">
    <property type="entry name" value="ABCA"/>
</dbReference>
<dbReference type="InterPro" id="IPR003593">
    <property type="entry name" value="AAA+_ATPase"/>
</dbReference>
<name>A0A8K0SWC5_9HYPO</name>
<evidence type="ECO:0000256" key="2">
    <source>
        <dbReference type="ARBA" id="ARBA00008869"/>
    </source>
</evidence>
<comment type="subcellular location">
    <subcellularLocation>
        <location evidence="1">Membrane</location>
        <topology evidence="1">Multi-pass membrane protein</topology>
    </subcellularLocation>
</comment>
<proteinExistence type="inferred from homology"/>
<evidence type="ECO:0000313" key="14">
    <source>
        <dbReference type="Proteomes" id="UP000813444"/>
    </source>
</evidence>
<evidence type="ECO:0000256" key="11">
    <source>
        <dbReference type="SAM" id="Phobius"/>
    </source>
</evidence>
<dbReference type="Pfam" id="PF12698">
    <property type="entry name" value="ABC2_membrane_3"/>
    <property type="match status" value="1"/>
</dbReference>
<feature type="transmembrane region" description="Helical" evidence="11">
    <location>
        <begin position="205"/>
        <end position="224"/>
    </location>
</feature>
<keyword evidence="5" id="KW-0677">Repeat</keyword>
<keyword evidence="9 11" id="KW-0472">Membrane</keyword>
<dbReference type="GO" id="GO:0005524">
    <property type="term" value="F:ATP binding"/>
    <property type="evidence" value="ECO:0007669"/>
    <property type="project" value="UniProtKB-KW"/>
</dbReference>
<reference evidence="13" key="1">
    <citation type="journal article" date="2021" name="Nat. Commun.">
        <title>Genetic determinants of endophytism in the Arabidopsis root mycobiome.</title>
        <authorList>
            <person name="Mesny F."/>
            <person name="Miyauchi S."/>
            <person name="Thiergart T."/>
            <person name="Pickel B."/>
            <person name="Atanasova L."/>
            <person name="Karlsson M."/>
            <person name="Huettel B."/>
            <person name="Barry K.W."/>
            <person name="Haridas S."/>
            <person name="Chen C."/>
            <person name="Bauer D."/>
            <person name="Andreopoulos W."/>
            <person name="Pangilinan J."/>
            <person name="LaButti K."/>
            <person name="Riley R."/>
            <person name="Lipzen A."/>
            <person name="Clum A."/>
            <person name="Drula E."/>
            <person name="Henrissat B."/>
            <person name="Kohler A."/>
            <person name="Grigoriev I.V."/>
            <person name="Martin F.M."/>
            <person name="Hacquard S."/>
        </authorList>
    </citation>
    <scope>NUCLEOTIDE SEQUENCE</scope>
    <source>
        <strain evidence="13">MPI-CAGE-CH-0235</strain>
    </source>
</reference>
<evidence type="ECO:0000313" key="13">
    <source>
        <dbReference type="EMBL" id="KAH7324597.1"/>
    </source>
</evidence>
<feature type="transmembrane region" description="Helical" evidence="11">
    <location>
        <begin position="745"/>
        <end position="766"/>
    </location>
</feature>
<evidence type="ECO:0000256" key="3">
    <source>
        <dbReference type="ARBA" id="ARBA00022448"/>
    </source>
</evidence>
<dbReference type="OrthoDB" id="8061355at2759"/>
<feature type="transmembrane region" description="Helical" evidence="11">
    <location>
        <begin position="264"/>
        <end position="283"/>
    </location>
</feature>
<feature type="domain" description="ABC transporter" evidence="12">
    <location>
        <begin position="1162"/>
        <end position="1390"/>
    </location>
</feature>
<feature type="transmembrane region" description="Helical" evidence="11">
    <location>
        <begin position="1023"/>
        <end position="1046"/>
    </location>
</feature>
<feature type="domain" description="ABC transporter" evidence="12">
    <location>
        <begin position="381"/>
        <end position="616"/>
    </location>
</feature>
<dbReference type="GO" id="GO:0016887">
    <property type="term" value="F:ATP hydrolysis activity"/>
    <property type="evidence" value="ECO:0007669"/>
    <property type="project" value="InterPro"/>
</dbReference>
<keyword evidence="14" id="KW-1185">Reference proteome</keyword>
<feature type="transmembrane region" description="Helical" evidence="11">
    <location>
        <begin position="913"/>
        <end position="935"/>
    </location>
</feature>
<dbReference type="InterPro" id="IPR027417">
    <property type="entry name" value="P-loop_NTPase"/>
</dbReference>
<feature type="transmembrane region" description="Helical" evidence="11">
    <location>
        <begin position="1099"/>
        <end position="1123"/>
    </location>
</feature>
<gene>
    <name evidence="13" type="ORF">B0I35DRAFT_467377</name>
</gene>
<dbReference type="InterPro" id="IPR013525">
    <property type="entry name" value="ABC2_TM"/>
</dbReference>
<feature type="transmembrane region" description="Helical" evidence="11">
    <location>
        <begin position="236"/>
        <end position="258"/>
    </location>
</feature>
<evidence type="ECO:0000256" key="6">
    <source>
        <dbReference type="ARBA" id="ARBA00022741"/>
    </source>
</evidence>
<evidence type="ECO:0000259" key="12">
    <source>
        <dbReference type="PROSITE" id="PS50893"/>
    </source>
</evidence>
<dbReference type="SUPFAM" id="SSF52540">
    <property type="entry name" value="P-loop containing nucleoside triphosphate hydrolases"/>
    <property type="match status" value="2"/>
</dbReference>
<keyword evidence="7" id="KW-0067">ATP-binding</keyword>
<dbReference type="Gene3D" id="3.40.50.300">
    <property type="entry name" value="P-loop containing nucleotide triphosphate hydrolases"/>
    <property type="match status" value="2"/>
</dbReference>
<evidence type="ECO:0000256" key="10">
    <source>
        <dbReference type="SAM" id="MobiDB-lite"/>
    </source>
</evidence>
<dbReference type="Pfam" id="PF00005">
    <property type="entry name" value="ABC_tran"/>
    <property type="match status" value="2"/>
</dbReference>
<dbReference type="CDD" id="cd03263">
    <property type="entry name" value="ABC_subfamily_A"/>
    <property type="match status" value="2"/>
</dbReference>
<keyword evidence="8 11" id="KW-1133">Transmembrane helix</keyword>
<evidence type="ECO:0000256" key="9">
    <source>
        <dbReference type="ARBA" id="ARBA00023136"/>
    </source>
</evidence>
<dbReference type="InterPro" id="IPR003439">
    <property type="entry name" value="ABC_transporter-like_ATP-bd"/>
</dbReference>
<evidence type="ECO:0000256" key="1">
    <source>
        <dbReference type="ARBA" id="ARBA00004141"/>
    </source>
</evidence>
<evidence type="ECO:0000256" key="4">
    <source>
        <dbReference type="ARBA" id="ARBA00022692"/>
    </source>
</evidence>
<dbReference type="FunFam" id="3.40.50.300:FF:001344">
    <property type="entry name" value="Related to ABC transporter"/>
    <property type="match status" value="1"/>
</dbReference>
<feature type="transmembrane region" description="Helical" evidence="11">
    <location>
        <begin position="331"/>
        <end position="352"/>
    </location>
</feature>
<dbReference type="PANTHER" id="PTHR19229:SF36">
    <property type="entry name" value="ATP-BINDING CASSETTE SUB-FAMILY A MEMBER 2"/>
    <property type="match status" value="1"/>
</dbReference>
<evidence type="ECO:0000256" key="8">
    <source>
        <dbReference type="ARBA" id="ARBA00022989"/>
    </source>
</evidence>
<dbReference type="GO" id="GO:0016020">
    <property type="term" value="C:membrane"/>
    <property type="evidence" value="ECO:0007669"/>
    <property type="project" value="UniProtKB-SubCell"/>
</dbReference>
<dbReference type="Proteomes" id="UP000813444">
    <property type="component" value="Unassembled WGS sequence"/>
</dbReference>
<sequence length="1519" mass="165439">MDFYRQIILFRHFTSTIYSALRLNTPTDTFGIADPTNIRSLSDALANAQSSRDTVAFQVIDSLSRVEEIDLASVCDVSFRGASNCFGAVVFHSSPSEGGDGDRSVWNYTLRADIALGTSFQYDERDNDAELYVLPLQRAVDAAIAQTQQYGFTDETEDERERRIRRHAAFILALVGREKGLSQLIDAMMPGRSSWDRQAARLWSLHYAFTSAYMPGWVVASIMCRAMIWTNTSYGIVVPFFILSGLAMTSMSLIGGALFRKAQLSGPVTAIVWIVFGIIAQVTNDASTGAAAVLGLLFTPFSFVYFIISIARYEREGHAMNLLESAPGSSYRVPGIAFWCFLLAQTLLYPLLAAYLERLFHGAHAGAQKALVASESSGDAVRLQNATKIYRPSTLRRFFSFVSPPRPEVIAVKDLTISAKKGQILALLGANGSGKSTTLDAIAGISRFTSGDLALDTTGGLGIAPQKNVLWDELTVEEHIQIFNQIKCPRNPASKEEIHALIKAIGLEQKTKAQSKTLSGGQKRKLQLGMMLTGGSSICCVDEVSSGIDPLSRKKIWDILLAERGSRTIIMTTHFLDEADLLADNIAILSKGTLRAQGSSVELKNNLGAGYRVHVLDARHVHDSPDIAGVTKKVNSNTIVYVAPSSDLAAQVIRALEAAGIRYQFSGPTIEDVFLNVAEEVQNESGLLPDPVDGDAGFSKERSSSQGFKGPGQSLAGLHSGRQISFAQQTWVLIRKRFIIFKTNWIPYVAAFLIPIIAAALTQMLVSDADPVTCSPANRVVSENERFNDVISSIYTVTGPRDEYSNLNLESLIGSSTGGTGRDISLPASNVTLVNSFSDFQRFIEDNRRDVTPGGWYLGSRGTPPTIAYRADQYSMFTSVVVQNMMNTILTNTSIVASYRPFDASINLDTGDYLQMVVYLGLAFAIFPGLFGFYINNERRMSVRSLQYSSGARSLPLWVAHLAFDFGIALVAVIIAAAIYVGASDVWYNGGLLFPVFILYALASILLTYLISLWTNSALSTYAIASAVQGVGFAAYLIAFLFILTFSDSTVVDRDILIGHWVISIFFPIASLMRAMLVATNAFNISCADEELQPNPGAITAYGGPILYLVVQSIILFALILVFDSGVGTFNRGTAKPRAANDDAERAEELLRVGALDNEGGLRVKHLTKAFGSNTAVDNVSFGVDHGEVFALLGPNGAGKSTTISLIRGDQRPSRNGGDVFIEDISVSKNRAQARQNLGVCPQFDAIDSMTVREHLEHYARLRGIDDVKGQVRAVVEAVGLGAYMDVMAHTLSGGNKRKLSLAIALTGNPSVILLDEPSSGLDAAAKRIMWRTLQTIVPGRSILLTTHSMEEADALATRAGIMARHMLALGTTEGLCRQFGDTLHVHLVAKTAPYSTVEEMEQMRRWVMETFTGAEVEKDTYHGQMRFSIPTSSVFESQALVSRSRPASETEGSAIGQLLLILEENKEALGIAHHSVSPTTLNQVFLTIVGQHDVQEEGYRSSEKKPWYKKTLPELFGR</sequence>
<evidence type="ECO:0000256" key="5">
    <source>
        <dbReference type="ARBA" id="ARBA00022737"/>
    </source>
</evidence>
<feature type="transmembrane region" description="Helical" evidence="11">
    <location>
        <begin position="992"/>
        <end position="1011"/>
    </location>
</feature>
<keyword evidence="4 11" id="KW-0812">Transmembrane</keyword>
<comment type="caution">
    <text evidence="13">The sequence shown here is derived from an EMBL/GenBank/DDBJ whole genome shotgun (WGS) entry which is preliminary data.</text>
</comment>
<dbReference type="PROSITE" id="PS00211">
    <property type="entry name" value="ABC_TRANSPORTER_1"/>
    <property type="match status" value="2"/>
</dbReference>
<dbReference type="SMART" id="SM00382">
    <property type="entry name" value="AAA"/>
    <property type="match status" value="2"/>
</dbReference>